<protein>
    <recommendedName>
        <fullName evidence="3">DUF3148 domain-containing protein</fullName>
    </recommendedName>
</protein>
<dbReference type="EMBL" id="JYFQ01000110">
    <property type="protein sequence ID" value="KKZ12412.1"/>
    <property type="molecule type" value="Genomic_DNA"/>
</dbReference>
<evidence type="ECO:0000313" key="1">
    <source>
        <dbReference type="EMBL" id="KKZ12412.1"/>
    </source>
</evidence>
<organism evidence="1 2">
    <name type="scientific">Candidatus Synechococcus spongiarum 15L</name>
    <dbReference type="NCBI Taxonomy" id="1608419"/>
    <lineage>
        <taxon>Bacteria</taxon>
        <taxon>Bacillati</taxon>
        <taxon>Cyanobacteriota</taxon>
        <taxon>Cyanophyceae</taxon>
        <taxon>Synechococcales</taxon>
        <taxon>Synechococcaceae</taxon>
        <taxon>Synechococcus</taxon>
    </lineage>
</organism>
<reference evidence="1 2" key="2">
    <citation type="submission" date="2015-05" db="EMBL/GenBank/DDBJ databases">
        <title>Lifestyle Evolution in Cyanobacterial Symbionts of Sponges.</title>
        <authorList>
            <person name="Burgsdorf I."/>
            <person name="Slaby B.M."/>
            <person name="Handley K.M."/>
            <person name="Haber M."/>
            <person name="Blom J."/>
            <person name="Marshall C.W."/>
            <person name="Gilbert J.A."/>
            <person name="Hentschel U."/>
            <person name="Steindler L."/>
        </authorList>
    </citation>
    <scope>NUCLEOTIDE SEQUENCE [LARGE SCALE GENOMIC DNA]</scope>
    <source>
        <strain evidence="1">15L</strain>
    </source>
</reference>
<comment type="caution">
    <text evidence="1">The sequence shown here is derived from an EMBL/GenBank/DDBJ whole genome shotgun (WGS) entry which is preliminary data.</text>
</comment>
<dbReference type="PANTHER" id="PTHR36799">
    <property type="match status" value="1"/>
</dbReference>
<dbReference type="AlphaFoldDB" id="A0A0G8AVX6"/>
<name>A0A0G8AVX6_9SYNE</name>
<sequence>MEQVDGPCPAFDTGALVHLIRDQPYLKTADPMPMLRPPDLVEVGDEGVVVELRPRNMLAVRFRRGTFLLAADQVEPVD</sequence>
<dbReference type="Proteomes" id="UP000035037">
    <property type="component" value="Unassembled WGS sequence"/>
</dbReference>
<gene>
    <name evidence="1" type="ORF">TQ37_05635</name>
</gene>
<reference evidence="1 2" key="1">
    <citation type="submission" date="2015-02" db="EMBL/GenBank/DDBJ databases">
        <authorList>
            <person name="Slaby B."/>
            <person name="Hentschel U."/>
        </authorList>
    </citation>
    <scope>NUCLEOTIDE SEQUENCE [LARGE SCALE GENOMIC DNA]</scope>
    <source>
        <strain evidence="1">15L</strain>
    </source>
</reference>
<accession>A0A0G8AVX6</accession>
<dbReference type="PANTHER" id="PTHR36799:SF2">
    <property type="entry name" value="PROTEIN CHLORORESPIRATORY REDUCTION 42, CHLOROPLASTIC"/>
    <property type="match status" value="1"/>
</dbReference>
<dbReference type="PATRIC" id="fig|1608419.3.peg.157"/>
<dbReference type="InterPro" id="IPR021495">
    <property type="entry name" value="CRR42-like"/>
</dbReference>
<evidence type="ECO:0000313" key="2">
    <source>
        <dbReference type="Proteomes" id="UP000035037"/>
    </source>
</evidence>
<evidence type="ECO:0008006" key="3">
    <source>
        <dbReference type="Google" id="ProtNLM"/>
    </source>
</evidence>
<proteinExistence type="predicted"/>
<dbReference type="Pfam" id="PF11347">
    <property type="entry name" value="CRR42-like"/>
    <property type="match status" value="1"/>
</dbReference>